<gene>
    <name evidence="2" type="ORF">SAMN06265349_10586</name>
</gene>
<protein>
    <recommendedName>
        <fullName evidence="4">DUF2842 domain-containing protein</fullName>
    </recommendedName>
</protein>
<feature type="transmembrane region" description="Helical" evidence="1">
    <location>
        <begin position="7"/>
        <end position="26"/>
    </location>
</feature>
<keyword evidence="1" id="KW-1133">Transmembrane helix</keyword>
<evidence type="ECO:0000256" key="1">
    <source>
        <dbReference type="SAM" id="Phobius"/>
    </source>
</evidence>
<accession>A0A521EMX4</accession>
<evidence type="ECO:0008006" key="4">
    <source>
        <dbReference type="Google" id="ProtNLM"/>
    </source>
</evidence>
<organism evidence="2 3">
    <name type="scientific">Flavobacterium resistens</name>
    <dbReference type="NCBI Taxonomy" id="443612"/>
    <lineage>
        <taxon>Bacteria</taxon>
        <taxon>Pseudomonadati</taxon>
        <taxon>Bacteroidota</taxon>
        <taxon>Flavobacteriia</taxon>
        <taxon>Flavobacteriales</taxon>
        <taxon>Flavobacteriaceae</taxon>
        <taxon>Flavobacterium</taxon>
    </lineage>
</organism>
<evidence type="ECO:0000313" key="2">
    <source>
        <dbReference type="EMBL" id="SMO85273.1"/>
    </source>
</evidence>
<sequence>MHRYIKIGLLLIFSSILMWFLGISLFTSNSHINSVLSFLGQISFIIWLPTFLVGLFFLLRPKNKKDPK</sequence>
<dbReference type="Proteomes" id="UP000317289">
    <property type="component" value="Unassembled WGS sequence"/>
</dbReference>
<feature type="transmembrane region" description="Helical" evidence="1">
    <location>
        <begin position="38"/>
        <end position="59"/>
    </location>
</feature>
<evidence type="ECO:0000313" key="3">
    <source>
        <dbReference type="Proteomes" id="UP000317289"/>
    </source>
</evidence>
<proteinExistence type="predicted"/>
<keyword evidence="1" id="KW-0812">Transmembrane</keyword>
<dbReference type="EMBL" id="FXTA01000005">
    <property type="protein sequence ID" value="SMO85273.1"/>
    <property type="molecule type" value="Genomic_DNA"/>
</dbReference>
<dbReference type="AlphaFoldDB" id="A0A521EMX4"/>
<keyword evidence="1" id="KW-0472">Membrane</keyword>
<reference evidence="2 3" key="1">
    <citation type="submission" date="2017-05" db="EMBL/GenBank/DDBJ databases">
        <authorList>
            <person name="Varghese N."/>
            <person name="Submissions S."/>
        </authorList>
    </citation>
    <scope>NUCLEOTIDE SEQUENCE [LARGE SCALE GENOMIC DNA]</scope>
    <source>
        <strain evidence="2 3">DSM 19382</strain>
    </source>
</reference>
<name>A0A521EMX4_9FLAO</name>